<evidence type="ECO:0000313" key="1">
    <source>
        <dbReference type="EMBL" id="SNR79133.1"/>
    </source>
</evidence>
<evidence type="ECO:0000313" key="2">
    <source>
        <dbReference type="Proteomes" id="UP000198305"/>
    </source>
</evidence>
<protein>
    <recommendedName>
        <fullName evidence="3">2OG-Fe dioxygenase</fullName>
    </recommendedName>
</protein>
<proteinExistence type="predicted"/>
<gene>
    <name evidence="1" type="ORF">SAMN05192560_1097</name>
</gene>
<accession>A0A238Z8G2</accession>
<evidence type="ECO:0008006" key="3">
    <source>
        <dbReference type="Google" id="ProtNLM"/>
    </source>
</evidence>
<dbReference type="GO" id="GO:0051213">
    <property type="term" value="F:dioxygenase activity"/>
    <property type="evidence" value="ECO:0007669"/>
    <property type="project" value="InterPro"/>
</dbReference>
<name>A0A238Z8G2_9PROT</name>
<keyword evidence="2" id="KW-1185">Reference proteome</keyword>
<dbReference type="Gene3D" id="2.60.120.620">
    <property type="entry name" value="q2cbj1_9rhob like domain"/>
    <property type="match status" value="1"/>
</dbReference>
<dbReference type="AlphaFoldDB" id="A0A238Z8G2"/>
<dbReference type="InterPro" id="IPR018724">
    <property type="entry name" value="2OG-Fe_dioxygenase"/>
</dbReference>
<dbReference type="RefSeq" id="WP_089375393.1">
    <property type="nucleotide sequence ID" value="NZ_FZOA01000004.1"/>
</dbReference>
<reference evidence="2" key="1">
    <citation type="submission" date="2017-06" db="EMBL/GenBank/DDBJ databases">
        <authorList>
            <person name="Varghese N."/>
            <person name="Submissions S."/>
        </authorList>
    </citation>
    <scope>NUCLEOTIDE SEQUENCE [LARGE SCALE GENOMIC DNA]</scope>
    <source>
        <strain evidence="2">Ca-68</strain>
    </source>
</reference>
<sequence>MQLDDTVSLSENIASEGFSFVSGQQVKALLQQRDPDALADWESFDASWDGMPLDEYMADGGRYRRRRFATLSAGPDGPVTLEPPQPHYQSREYNSLNGGVARVYEPIPASLMRGSTMQSVLSVCRDLFNSLRPGARWHIEVHQFRIEANQQERGQPAPEGIHRDGVDYVLVMMVKRVNISSGTTTLHNLDRVMLDSFTLTNPMDWALVDDRRCMHGVTPVEQIDTSQVAYRDVLVVTFTKKI</sequence>
<dbReference type="OrthoDB" id="6681382at2"/>
<organism evidence="1 2">
    <name type="scientific">Methylobacillus rhizosphaerae</name>
    <dbReference type="NCBI Taxonomy" id="551994"/>
    <lineage>
        <taxon>Bacteria</taxon>
        <taxon>Pseudomonadati</taxon>
        <taxon>Pseudomonadota</taxon>
        <taxon>Betaproteobacteria</taxon>
        <taxon>Nitrosomonadales</taxon>
        <taxon>Methylophilaceae</taxon>
        <taxon>Methylobacillus</taxon>
    </lineage>
</organism>
<dbReference type="EMBL" id="FZOA01000004">
    <property type="protein sequence ID" value="SNR79133.1"/>
    <property type="molecule type" value="Genomic_DNA"/>
</dbReference>
<dbReference type="Pfam" id="PF10014">
    <property type="entry name" value="2OG-Fe_Oxy_2"/>
    <property type="match status" value="1"/>
</dbReference>
<dbReference type="Proteomes" id="UP000198305">
    <property type="component" value="Unassembled WGS sequence"/>
</dbReference>